<accession>A0ABP3GFZ5</accession>
<evidence type="ECO:0000313" key="2">
    <source>
        <dbReference type="Proteomes" id="UP001501757"/>
    </source>
</evidence>
<reference evidence="2" key="1">
    <citation type="journal article" date="2019" name="Int. J. Syst. Evol. Microbiol.">
        <title>The Global Catalogue of Microorganisms (GCM) 10K type strain sequencing project: providing services to taxonomists for standard genome sequencing and annotation.</title>
        <authorList>
            <consortium name="The Broad Institute Genomics Platform"/>
            <consortium name="The Broad Institute Genome Sequencing Center for Infectious Disease"/>
            <person name="Wu L."/>
            <person name="Ma J."/>
        </authorList>
    </citation>
    <scope>NUCLEOTIDE SEQUENCE [LARGE SCALE GENOMIC DNA]</scope>
    <source>
        <strain evidence="2">JCM 13378</strain>
    </source>
</reference>
<keyword evidence="2" id="KW-1185">Reference proteome</keyword>
<sequence>MKCMTESTTKEHLAEKFAHYCLQIGTDQQVADAIAKMTYGVGIDRSTVCRLRRGEGKPAMFAMATKLLELHLTHKK</sequence>
<gene>
    <name evidence="1" type="ORF">GCM10009092_04300</name>
</gene>
<evidence type="ECO:0000313" key="1">
    <source>
        <dbReference type="EMBL" id="GAA0342816.1"/>
    </source>
</evidence>
<comment type="caution">
    <text evidence="1">The sequence shown here is derived from an EMBL/GenBank/DDBJ whole genome shotgun (WGS) entry which is preliminary data.</text>
</comment>
<organism evidence="1 2">
    <name type="scientific">Bowmanella denitrificans</name>
    <dbReference type="NCBI Taxonomy" id="366582"/>
    <lineage>
        <taxon>Bacteria</taxon>
        <taxon>Pseudomonadati</taxon>
        <taxon>Pseudomonadota</taxon>
        <taxon>Gammaproteobacteria</taxon>
        <taxon>Alteromonadales</taxon>
        <taxon>Alteromonadaceae</taxon>
        <taxon>Bowmanella</taxon>
    </lineage>
</organism>
<dbReference type="Proteomes" id="UP001501757">
    <property type="component" value="Unassembled WGS sequence"/>
</dbReference>
<proteinExistence type="predicted"/>
<name>A0ABP3GFZ5_9ALTE</name>
<dbReference type="EMBL" id="BAAAEI010000002">
    <property type="protein sequence ID" value="GAA0342816.1"/>
    <property type="molecule type" value="Genomic_DNA"/>
</dbReference>
<protein>
    <submittedName>
        <fullName evidence="1">Uncharacterized protein</fullName>
    </submittedName>
</protein>